<reference evidence="7" key="1">
    <citation type="submission" date="2013-01" db="EMBL/GenBank/DDBJ databases">
        <title>Draft Genome Sequence of a Mulberry Tree, Morus notabilis C.K. Schneid.</title>
        <authorList>
            <person name="He N."/>
            <person name="Zhao S."/>
        </authorList>
    </citation>
    <scope>NUCLEOTIDE SEQUENCE</scope>
</reference>
<keyword evidence="4" id="KW-0472">Membrane</keyword>
<dbReference type="CDD" id="cd00028">
    <property type="entry name" value="B_lectin"/>
    <property type="match status" value="1"/>
</dbReference>
<keyword evidence="6" id="KW-0418">Kinase</keyword>
<evidence type="ECO:0000256" key="1">
    <source>
        <dbReference type="ARBA" id="ARBA00022729"/>
    </source>
</evidence>
<dbReference type="SUPFAM" id="SSF51110">
    <property type="entry name" value="alpha-D-mannose-specific plant lectins"/>
    <property type="match status" value="1"/>
</dbReference>
<dbReference type="AlphaFoldDB" id="W9R8T2"/>
<dbReference type="Gene3D" id="2.90.10.10">
    <property type="entry name" value="Bulb-type lectin domain"/>
    <property type="match status" value="1"/>
</dbReference>
<dbReference type="PROSITE" id="PS50927">
    <property type="entry name" value="BULB_LECTIN"/>
    <property type="match status" value="1"/>
</dbReference>
<dbReference type="EMBL" id="KE344364">
    <property type="protein sequence ID" value="EXB58571.1"/>
    <property type="molecule type" value="Genomic_DNA"/>
</dbReference>
<keyword evidence="4" id="KW-1133">Transmembrane helix</keyword>
<proteinExistence type="predicted"/>
<dbReference type="InterPro" id="IPR036426">
    <property type="entry name" value="Bulb-type_lectin_dom_sf"/>
</dbReference>
<dbReference type="InterPro" id="IPR001480">
    <property type="entry name" value="Bulb-type_lectin_dom"/>
</dbReference>
<dbReference type="SMART" id="SM00108">
    <property type="entry name" value="B_lectin"/>
    <property type="match status" value="1"/>
</dbReference>
<keyword evidence="6" id="KW-0808">Transferase</keyword>
<protein>
    <submittedName>
        <fullName evidence="6">G-type lectin S-receptor-like serine/threonine-protein kinase</fullName>
    </submittedName>
</protein>
<keyword evidence="6" id="KW-0675">Receptor</keyword>
<dbReference type="PANTHER" id="PTHR32444:SF247">
    <property type="entry name" value="OS01G0958200 PROTEIN"/>
    <property type="match status" value="1"/>
</dbReference>
<keyword evidence="1" id="KW-0732">Signal</keyword>
<dbReference type="GO" id="GO:0016301">
    <property type="term" value="F:kinase activity"/>
    <property type="evidence" value="ECO:0007669"/>
    <property type="project" value="UniProtKB-KW"/>
</dbReference>
<dbReference type="Proteomes" id="UP000030645">
    <property type="component" value="Unassembled WGS sequence"/>
</dbReference>
<evidence type="ECO:0000313" key="7">
    <source>
        <dbReference type="Proteomes" id="UP000030645"/>
    </source>
</evidence>
<keyword evidence="2" id="KW-1015">Disulfide bond</keyword>
<evidence type="ECO:0000259" key="5">
    <source>
        <dbReference type="PROSITE" id="PS50927"/>
    </source>
</evidence>
<feature type="transmembrane region" description="Helical" evidence="4">
    <location>
        <begin position="21"/>
        <end position="38"/>
    </location>
</feature>
<gene>
    <name evidence="6" type="ORF">L484_008724</name>
</gene>
<dbReference type="Pfam" id="PF01453">
    <property type="entry name" value="B_lectin"/>
    <property type="match status" value="1"/>
</dbReference>
<name>W9R8T2_9ROSA</name>
<keyword evidence="6" id="KW-0430">Lectin</keyword>
<dbReference type="STRING" id="981085.W9R8T2"/>
<dbReference type="eggNOG" id="ENOG502QUMK">
    <property type="taxonomic scope" value="Eukaryota"/>
</dbReference>
<evidence type="ECO:0000256" key="2">
    <source>
        <dbReference type="ARBA" id="ARBA00023157"/>
    </source>
</evidence>
<feature type="domain" description="Bulb-type lectin" evidence="5">
    <location>
        <begin position="43"/>
        <end position="157"/>
    </location>
</feature>
<evidence type="ECO:0000256" key="4">
    <source>
        <dbReference type="SAM" id="Phobius"/>
    </source>
</evidence>
<dbReference type="GO" id="GO:0030246">
    <property type="term" value="F:carbohydrate binding"/>
    <property type="evidence" value="ECO:0007669"/>
    <property type="project" value="UniProtKB-KW"/>
</dbReference>
<keyword evidence="4" id="KW-0812">Transmembrane</keyword>
<keyword evidence="3" id="KW-0325">Glycoprotein</keyword>
<accession>W9R8T2</accession>
<evidence type="ECO:0000313" key="6">
    <source>
        <dbReference type="EMBL" id="EXB58571.1"/>
    </source>
</evidence>
<sequence>MAYSCGRKITINNMDTKTAKPRFMLGIVFLFLFLKTYFSSQGVDIISEGYVLSGDSILLSAGGVFQLGFFKPGRAPNYYVGIWFVEDPSRMAVWVANRVKPVSLSSELKITDGNLVLFDVWSTNSKNNSTTVQEILLDTGNFVFNDIGTNPTTALWQNFDHPTDTWLPGAKIKYNKMTKRSLVFTSWKNSEDPAPGLFSLQLEPSDNSFRLL</sequence>
<organism evidence="6 7">
    <name type="scientific">Morus notabilis</name>
    <dbReference type="NCBI Taxonomy" id="981085"/>
    <lineage>
        <taxon>Eukaryota</taxon>
        <taxon>Viridiplantae</taxon>
        <taxon>Streptophyta</taxon>
        <taxon>Embryophyta</taxon>
        <taxon>Tracheophyta</taxon>
        <taxon>Spermatophyta</taxon>
        <taxon>Magnoliopsida</taxon>
        <taxon>eudicotyledons</taxon>
        <taxon>Gunneridae</taxon>
        <taxon>Pentapetalae</taxon>
        <taxon>rosids</taxon>
        <taxon>fabids</taxon>
        <taxon>Rosales</taxon>
        <taxon>Moraceae</taxon>
        <taxon>Moreae</taxon>
        <taxon>Morus</taxon>
    </lineage>
</organism>
<keyword evidence="7" id="KW-1185">Reference proteome</keyword>
<dbReference type="PANTHER" id="PTHR32444">
    <property type="entry name" value="BULB-TYPE LECTIN DOMAIN-CONTAINING PROTEIN"/>
    <property type="match status" value="1"/>
</dbReference>
<evidence type="ECO:0000256" key="3">
    <source>
        <dbReference type="ARBA" id="ARBA00023180"/>
    </source>
</evidence>